<dbReference type="Proteomes" id="UP000013827">
    <property type="component" value="Unassembled WGS sequence"/>
</dbReference>
<sequence length="230" mass="25045">MACFLLSAVGVAFGGQSLRRPERCSLPARSLLGRTAAVSRRESLQLGAGLSATFLAPLAAPRAAFAAAQDPNDLSRLKKGLDSVQFLLDNWDRETVDPNSGADSPDRVRFFLGLRTTDHPLFQVDKLLIKAQKSLPDDVDFETWIDSVEGLNSHIAKINEAPAGPSTCTCPACAAGMWRSRYTRLAYTSSFGEYNPGGGKEQVRKYLLLAKEEVVQARDSLQTMVTLLKL</sequence>
<reference evidence="1" key="2">
    <citation type="submission" date="2024-10" db="UniProtKB">
        <authorList>
            <consortium name="EnsemblProtists"/>
        </authorList>
    </citation>
    <scope>IDENTIFICATION</scope>
</reference>
<dbReference type="PaxDb" id="2903-EOD06247"/>
<evidence type="ECO:0000313" key="1">
    <source>
        <dbReference type="EnsemblProtists" id="EOD06247"/>
    </source>
</evidence>
<dbReference type="KEGG" id="ehx:EMIHUDRAFT_249981"/>
<keyword evidence="2" id="KW-1185">Reference proteome</keyword>
<accession>A0A0D3I4R2</accession>
<proteinExistence type="predicted"/>
<dbReference type="EnsemblProtists" id="EOD06247">
    <property type="protein sequence ID" value="EOD06247"/>
    <property type="gene ID" value="EMIHUDRAFT_249981"/>
</dbReference>
<dbReference type="AlphaFoldDB" id="A0A0D3I4R2"/>
<dbReference type="HOGENOM" id="CLU_105645_0_0_1"/>
<protein>
    <submittedName>
        <fullName evidence="1">Uncharacterized protein</fullName>
    </submittedName>
</protein>
<evidence type="ECO:0000313" key="2">
    <source>
        <dbReference type="Proteomes" id="UP000013827"/>
    </source>
</evidence>
<dbReference type="GeneID" id="17252397"/>
<reference evidence="2" key="1">
    <citation type="journal article" date="2013" name="Nature">
        <title>Pan genome of the phytoplankton Emiliania underpins its global distribution.</title>
        <authorList>
            <person name="Read B.A."/>
            <person name="Kegel J."/>
            <person name="Klute M.J."/>
            <person name="Kuo A."/>
            <person name="Lefebvre S.C."/>
            <person name="Maumus F."/>
            <person name="Mayer C."/>
            <person name="Miller J."/>
            <person name="Monier A."/>
            <person name="Salamov A."/>
            <person name="Young J."/>
            <person name="Aguilar M."/>
            <person name="Claverie J.M."/>
            <person name="Frickenhaus S."/>
            <person name="Gonzalez K."/>
            <person name="Herman E.K."/>
            <person name="Lin Y.C."/>
            <person name="Napier J."/>
            <person name="Ogata H."/>
            <person name="Sarno A.F."/>
            <person name="Shmutz J."/>
            <person name="Schroeder D."/>
            <person name="de Vargas C."/>
            <person name="Verret F."/>
            <person name="von Dassow P."/>
            <person name="Valentin K."/>
            <person name="Van de Peer Y."/>
            <person name="Wheeler G."/>
            <person name="Dacks J.B."/>
            <person name="Delwiche C.F."/>
            <person name="Dyhrman S.T."/>
            <person name="Glockner G."/>
            <person name="John U."/>
            <person name="Richards T."/>
            <person name="Worden A.Z."/>
            <person name="Zhang X."/>
            <person name="Grigoriev I.V."/>
            <person name="Allen A.E."/>
            <person name="Bidle K."/>
            <person name="Borodovsky M."/>
            <person name="Bowler C."/>
            <person name="Brownlee C."/>
            <person name="Cock J.M."/>
            <person name="Elias M."/>
            <person name="Gladyshev V.N."/>
            <person name="Groth M."/>
            <person name="Guda C."/>
            <person name="Hadaegh A."/>
            <person name="Iglesias-Rodriguez M.D."/>
            <person name="Jenkins J."/>
            <person name="Jones B.M."/>
            <person name="Lawson T."/>
            <person name="Leese F."/>
            <person name="Lindquist E."/>
            <person name="Lobanov A."/>
            <person name="Lomsadze A."/>
            <person name="Malik S.B."/>
            <person name="Marsh M.E."/>
            <person name="Mackinder L."/>
            <person name="Mock T."/>
            <person name="Mueller-Roeber B."/>
            <person name="Pagarete A."/>
            <person name="Parker M."/>
            <person name="Probert I."/>
            <person name="Quesneville H."/>
            <person name="Raines C."/>
            <person name="Rensing S.A."/>
            <person name="Riano-Pachon D.M."/>
            <person name="Richier S."/>
            <person name="Rokitta S."/>
            <person name="Shiraiwa Y."/>
            <person name="Soanes D.M."/>
            <person name="van der Giezen M."/>
            <person name="Wahlund T.M."/>
            <person name="Williams B."/>
            <person name="Wilson W."/>
            <person name="Wolfe G."/>
            <person name="Wurch L.L."/>
        </authorList>
    </citation>
    <scope>NUCLEOTIDE SEQUENCE</scope>
</reference>
<dbReference type="RefSeq" id="XP_005758676.1">
    <property type="nucleotide sequence ID" value="XM_005758619.1"/>
</dbReference>
<dbReference type="OMA" id="MAYISSW"/>
<name>A0A0D3I4R2_EMIH1</name>
<organism evidence="1 2">
    <name type="scientific">Emiliania huxleyi (strain CCMP1516)</name>
    <dbReference type="NCBI Taxonomy" id="280463"/>
    <lineage>
        <taxon>Eukaryota</taxon>
        <taxon>Haptista</taxon>
        <taxon>Haptophyta</taxon>
        <taxon>Prymnesiophyceae</taxon>
        <taxon>Isochrysidales</taxon>
        <taxon>Noelaerhabdaceae</taxon>
        <taxon>Emiliania</taxon>
    </lineage>
</organism>